<dbReference type="EMBL" id="AYZO01000054">
    <property type="protein sequence ID" value="KRN09113.1"/>
    <property type="molecule type" value="Genomic_DNA"/>
</dbReference>
<reference evidence="1 3" key="1">
    <citation type="submission" date="2012-06" db="EMBL/GenBank/DDBJ databases">
        <title>Draft genome sequence of Lactobacillus gigeriorum CRBIP 24.85T, isolated from chicken crop.</title>
        <authorList>
            <person name="Cousin S."/>
            <person name="Ma L."/>
            <person name="Creno S."/>
            <person name="Clermont D."/>
            <person name="Loux V."/>
            <person name="Bizet C."/>
            <person name="Bouchier C."/>
        </authorList>
    </citation>
    <scope>NUCLEOTIDE SEQUENCE [LARGE SCALE GENOMIC DNA]</scope>
    <source>
        <strain evidence="3">CRBIP 24.85T</strain>
        <strain evidence="1">Type strain: CRBIP 24.85</strain>
    </source>
</reference>
<dbReference type="STRING" id="1423751.FC38_GL001556"/>
<comment type="caution">
    <text evidence="1">The sequence shown here is derived from an EMBL/GenBank/DDBJ whole genome shotgun (WGS) entry which is preliminary data.</text>
</comment>
<gene>
    <name evidence="1" type="ORF">BN52_05705</name>
    <name evidence="2" type="ORF">FC38_GL001556</name>
</gene>
<protein>
    <submittedName>
        <fullName evidence="1">Uncharacterized protein</fullName>
    </submittedName>
</protein>
<dbReference type="EMBL" id="CAKC01000003">
    <property type="protein sequence ID" value="CCI86230.1"/>
    <property type="molecule type" value="Genomic_DNA"/>
</dbReference>
<evidence type="ECO:0000313" key="3">
    <source>
        <dbReference type="Proteomes" id="UP000009326"/>
    </source>
</evidence>
<proteinExistence type="predicted"/>
<organism evidence="1 3">
    <name type="scientific">Lactobacillus gigeriorum DSM 23908 = CRBIP 24.85</name>
    <dbReference type="NCBI Taxonomy" id="1423751"/>
    <lineage>
        <taxon>Bacteria</taxon>
        <taxon>Bacillati</taxon>
        <taxon>Bacillota</taxon>
        <taxon>Bacilli</taxon>
        <taxon>Lactobacillales</taxon>
        <taxon>Lactobacillaceae</taxon>
        <taxon>Lactobacillus</taxon>
    </lineage>
</organism>
<name>I7JZE7_9LACO</name>
<evidence type="ECO:0000313" key="4">
    <source>
        <dbReference type="Proteomes" id="UP000051521"/>
    </source>
</evidence>
<dbReference type="AlphaFoldDB" id="I7JZE7"/>
<dbReference type="PATRIC" id="fig|1423751.3.peg.1606"/>
<evidence type="ECO:0000313" key="1">
    <source>
        <dbReference type="EMBL" id="CCI86230.1"/>
    </source>
</evidence>
<dbReference type="Proteomes" id="UP000009326">
    <property type="component" value="Unassembled WGS sequence"/>
</dbReference>
<keyword evidence="4" id="KW-1185">Reference proteome</keyword>
<evidence type="ECO:0000313" key="2">
    <source>
        <dbReference type="EMBL" id="KRN09113.1"/>
    </source>
</evidence>
<dbReference type="Proteomes" id="UP000051521">
    <property type="component" value="Unassembled WGS sequence"/>
</dbReference>
<sequence>MPANTSVLNSDVYKSNKDSKIPAILGKTAKNLYFLPVTKNATSAYDQVNVNMQTILAQASKHSSWNNAIATGKAKLDAAWKQ</sequence>
<reference evidence="2 4" key="2">
    <citation type="journal article" date="2015" name="Genome Announc.">
        <title>Expanding the biotechnology potential of lactobacilli through comparative genomics of 213 strains and associated genera.</title>
        <authorList>
            <person name="Sun Z."/>
            <person name="Harris H.M."/>
            <person name="McCann A."/>
            <person name="Guo C."/>
            <person name="Argimon S."/>
            <person name="Zhang W."/>
            <person name="Yang X."/>
            <person name="Jeffery I.B."/>
            <person name="Cooney J.C."/>
            <person name="Kagawa T.F."/>
            <person name="Liu W."/>
            <person name="Song Y."/>
            <person name="Salvetti E."/>
            <person name="Wrobel A."/>
            <person name="Rasinkangas P."/>
            <person name="Parkhill J."/>
            <person name="Rea M.C."/>
            <person name="O'Sullivan O."/>
            <person name="Ritari J."/>
            <person name="Douillard F.P."/>
            <person name="Paul Ross R."/>
            <person name="Yang R."/>
            <person name="Briner A.E."/>
            <person name="Felis G.E."/>
            <person name="de Vos W.M."/>
            <person name="Barrangou R."/>
            <person name="Klaenhammer T.R."/>
            <person name="Caufield P.W."/>
            <person name="Cui Y."/>
            <person name="Zhang H."/>
            <person name="O'Toole P.W."/>
        </authorList>
    </citation>
    <scope>NUCLEOTIDE SEQUENCE [LARGE SCALE GENOMIC DNA]</scope>
    <source>
        <strain evidence="2 4">DSM 23908</strain>
    </source>
</reference>
<accession>I7JZE7</accession>